<name>A0ABQ3G5R6_9BURK</name>
<dbReference type="PROSITE" id="PS01124">
    <property type="entry name" value="HTH_ARAC_FAMILY_2"/>
    <property type="match status" value="1"/>
</dbReference>
<evidence type="ECO:0000313" key="3">
    <source>
        <dbReference type="Proteomes" id="UP000626210"/>
    </source>
</evidence>
<evidence type="ECO:0000313" key="2">
    <source>
        <dbReference type="EMBL" id="GHC90920.1"/>
    </source>
</evidence>
<sequence>MRAGGASADHHAVTIPVHLSPKLALTAPSGFALHHSGQPHYTRDWHAHDCAMLLWPVAGGLQATWQAAAGAAPGAARLARASALLLPAATAHHTRASTPRLQHGELYLAPELLGRQARFGALQLDGAVQALLDALLAPALDARSAAPLVEAIVRQIRFGRSRALAAAPAPAGLAERMLQRFAQALDHEQSLPQIDAVAQSLGVSVRQLQRACEQTYGASPVALRRRALAARARALMAQGCTLAQASQALGFASSGHLGRLLRAIAP</sequence>
<dbReference type="EMBL" id="BMYK01000013">
    <property type="protein sequence ID" value="GHC90920.1"/>
    <property type="molecule type" value="Genomic_DNA"/>
</dbReference>
<feature type="domain" description="HTH araC/xylS-type" evidence="1">
    <location>
        <begin position="175"/>
        <end position="266"/>
    </location>
</feature>
<dbReference type="Proteomes" id="UP000626210">
    <property type="component" value="Unassembled WGS sequence"/>
</dbReference>
<comment type="caution">
    <text evidence="2">The sequence shown here is derived from an EMBL/GenBank/DDBJ whole genome shotgun (WGS) entry which is preliminary data.</text>
</comment>
<dbReference type="PANTHER" id="PTHR11019">
    <property type="entry name" value="HTH-TYPE TRANSCRIPTIONAL REGULATOR NIMR"/>
    <property type="match status" value="1"/>
</dbReference>
<dbReference type="PANTHER" id="PTHR11019:SF159">
    <property type="entry name" value="TRANSCRIPTIONAL REGULATOR-RELATED"/>
    <property type="match status" value="1"/>
</dbReference>
<dbReference type="InterPro" id="IPR018060">
    <property type="entry name" value="HTH_AraC"/>
</dbReference>
<keyword evidence="3" id="KW-1185">Reference proteome</keyword>
<evidence type="ECO:0000259" key="1">
    <source>
        <dbReference type="PROSITE" id="PS01124"/>
    </source>
</evidence>
<proteinExistence type="predicted"/>
<gene>
    <name evidence="2" type="ORF">GCM10007320_39620</name>
</gene>
<dbReference type="Gene3D" id="1.10.10.60">
    <property type="entry name" value="Homeodomain-like"/>
    <property type="match status" value="1"/>
</dbReference>
<protein>
    <recommendedName>
        <fullName evidence="1">HTH araC/xylS-type domain-containing protein</fullName>
    </recommendedName>
</protein>
<reference evidence="3" key="1">
    <citation type="journal article" date="2019" name="Int. J. Syst. Evol. Microbiol.">
        <title>The Global Catalogue of Microorganisms (GCM) 10K type strain sequencing project: providing services to taxonomists for standard genome sequencing and annotation.</title>
        <authorList>
            <consortium name="The Broad Institute Genomics Platform"/>
            <consortium name="The Broad Institute Genome Sequencing Center for Infectious Disease"/>
            <person name="Wu L."/>
            <person name="Ma J."/>
        </authorList>
    </citation>
    <scope>NUCLEOTIDE SEQUENCE [LARGE SCALE GENOMIC DNA]</scope>
    <source>
        <strain evidence="3">KCTC 23314</strain>
    </source>
</reference>
<organism evidence="2 3">
    <name type="scientific">Pseudorhodoferax aquiterrae</name>
    <dbReference type="NCBI Taxonomy" id="747304"/>
    <lineage>
        <taxon>Bacteria</taxon>
        <taxon>Pseudomonadati</taxon>
        <taxon>Pseudomonadota</taxon>
        <taxon>Betaproteobacteria</taxon>
        <taxon>Burkholderiales</taxon>
        <taxon>Comamonadaceae</taxon>
    </lineage>
</organism>
<dbReference type="Pfam" id="PF12833">
    <property type="entry name" value="HTH_18"/>
    <property type="match status" value="1"/>
</dbReference>
<dbReference type="SMART" id="SM00342">
    <property type="entry name" value="HTH_ARAC"/>
    <property type="match status" value="1"/>
</dbReference>
<accession>A0ABQ3G5R6</accession>